<reference evidence="5 6" key="1">
    <citation type="submission" date="2015-07" db="EMBL/GenBank/DDBJ databases">
        <title>Emmonsia species relationships and genome sequence.</title>
        <authorList>
            <person name="Cuomo C.A."/>
            <person name="Schwartz I.S."/>
            <person name="Kenyon C."/>
            <person name="de Hoog G.S."/>
            <person name="Govender N.P."/>
            <person name="Botha A."/>
            <person name="Moreno L."/>
            <person name="de Vries M."/>
            <person name="Munoz J.F."/>
            <person name="Stielow J.B."/>
        </authorList>
    </citation>
    <scope>NUCLEOTIDE SEQUENCE [LARGE SCALE GENOMIC DNA]</scope>
    <source>
        <strain evidence="5 6">CBS 136260</strain>
    </source>
</reference>
<feature type="compositionally biased region" description="Acidic residues" evidence="4">
    <location>
        <begin position="816"/>
        <end position="845"/>
    </location>
</feature>
<keyword evidence="6" id="KW-1185">Reference proteome</keyword>
<evidence type="ECO:0000256" key="4">
    <source>
        <dbReference type="SAM" id="MobiDB-lite"/>
    </source>
</evidence>
<keyword evidence="3" id="KW-0539">Nucleus</keyword>
<dbReference type="PANTHER" id="PTHR15367:SF2">
    <property type="entry name" value="DNA-DIRECTED RNA POLYMERASE III SUBUNIT"/>
    <property type="match status" value="1"/>
</dbReference>
<evidence type="ECO:0000256" key="2">
    <source>
        <dbReference type="ARBA" id="ARBA00008352"/>
    </source>
</evidence>
<comment type="caution">
    <text evidence="5">The sequence shown here is derived from an EMBL/GenBank/DDBJ whole genome shotgun (WGS) entry which is preliminary data.</text>
</comment>
<dbReference type="Pfam" id="PF11705">
    <property type="entry name" value="RNA_pol_3_Rpc31"/>
    <property type="match status" value="1"/>
</dbReference>
<comment type="similarity">
    <text evidence="2">Belongs to the eukaryotic RPC7 RNA polymerase subunit family.</text>
</comment>
<name>A0A1B7P6L2_9EURO</name>
<dbReference type="InterPro" id="IPR024661">
    <property type="entry name" value="RNA_pol_III_Rpc31"/>
</dbReference>
<evidence type="ECO:0000313" key="5">
    <source>
        <dbReference type="EMBL" id="OAX84638.1"/>
    </source>
</evidence>
<feature type="region of interest" description="Disordered" evidence="4">
    <location>
        <begin position="762"/>
        <end position="876"/>
    </location>
</feature>
<evidence type="ECO:0000256" key="3">
    <source>
        <dbReference type="ARBA" id="ARBA00023242"/>
    </source>
</evidence>
<protein>
    <recommendedName>
        <fullName evidence="7">DNA-directed RNA polymerase III subunit</fullName>
    </recommendedName>
</protein>
<dbReference type="OrthoDB" id="4538483at2759"/>
<dbReference type="EMBL" id="LGUA01000061">
    <property type="protein sequence ID" value="OAX84638.1"/>
    <property type="molecule type" value="Genomic_DNA"/>
</dbReference>
<evidence type="ECO:0000256" key="1">
    <source>
        <dbReference type="ARBA" id="ARBA00004123"/>
    </source>
</evidence>
<evidence type="ECO:0008006" key="7">
    <source>
        <dbReference type="Google" id="ProtNLM"/>
    </source>
</evidence>
<dbReference type="STRING" id="1658172.A0A1B7P6L2"/>
<dbReference type="PANTHER" id="PTHR15367">
    <property type="entry name" value="DNA-DIRECTED RNA POLYMERASE III"/>
    <property type="match status" value="1"/>
</dbReference>
<accession>A0A1B7P6L2</accession>
<organism evidence="5 6">
    <name type="scientific">Emergomyces africanus</name>
    <dbReference type="NCBI Taxonomy" id="1955775"/>
    <lineage>
        <taxon>Eukaryota</taxon>
        <taxon>Fungi</taxon>
        <taxon>Dikarya</taxon>
        <taxon>Ascomycota</taxon>
        <taxon>Pezizomycotina</taxon>
        <taxon>Eurotiomycetes</taxon>
        <taxon>Eurotiomycetidae</taxon>
        <taxon>Onygenales</taxon>
        <taxon>Ajellomycetaceae</taxon>
        <taxon>Emergomyces</taxon>
    </lineage>
</organism>
<sequence>METPRSFNAVKDNLDQVIQDPSTPLETAAVDKLAAELIYNTNQSILSSILTQVSQVLLILQEDPSPLTSLATKAASYLTFAQLQSIDPPLNLLAGIKAPSPPVNLLTLSLLKKASSSSADAAIISGNPALVIALVELWLTVSETAVSQTAFDVLWALLEVDYAHDYESDNLVDGEKKNKIGGQGLMWRRIFNDRYVYERFFVICSNDSAQPPGRISRRDKSVAQGRLMDLVIKAGSLDWHAIAASHFPDIESKFGSSSLLSFAASQMVDPDDVLLHMTHIHFLQELLRIGAPGLRQRARVQSHSFPLFSSPSLEYLTSCGLHAKIMNYYLDPSILDPAFAPILSGPIMGYVSQYAILYPNHLLQQPQVFLDKILSRISEALDIEPVQWAHGPVPTGDLDILASLPRVMLVEAGNRWINPVQSIPSKPVNNHVLDALGRVFKGPPTLDDISNGFLDPLDQNPTSPRAEAAASRVLYLRYLNDHPDLWVNVVAAADIVAMKDTALAAIAFIKSVLTANWVVIRSNDSSSATFTNRRFGLPTENQVSQLGPSTQGKLPESGLWALFVPPALTEVLPFLFKAPQTYANFVAGGAGDTESAVWKIATAKFDALVALQAEVKKVDGGFEGFDEIIRTLNRRVAEGPWGPPNQVGSRKYSVATARALKEEERSQVEYYRRLREMIHDGPYYTVLSASPSSQRGGAMAARKAQFDPFQGMATYGQRYLKKTRTLPKLSGRPYVMNFFPKELWSTLDPKYVGFQAGGANGYGSLLRGGQKRGFEDEDDDDEEEVGPSRKRREAGGDEDDEGSETGEKRKRKAGGEDEDLLDEDEDEGEEEIVDDDFEDDEEDMGGDYNAEQYFDGGDDDGDGYDGGGGEGDNDTY</sequence>
<dbReference type="GO" id="GO:0006383">
    <property type="term" value="P:transcription by RNA polymerase III"/>
    <property type="evidence" value="ECO:0007669"/>
    <property type="project" value="InterPro"/>
</dbReference>
<feature type="compositionally biased region" description="Acidic residues" evidence="4">
    <location>
        <begin position="775"/>
        <end position="785"/>
    </location>
</feature>
<dbReference type="GO" id="GO:0005666">
    <property type="term" value="C:RNA polymerase III complex"/>
    <property type="evidence" value="ECO:0007669"/>
    <property type="project" value="TreeGrafter"/>
</dbReference>
<comment type="subcellular location">
    <subcellularLocation>
        <location evidence="1">Nucleus</location>
    </subcellularLocation>
</comment>
<gene>
    <name evidence="5" type="ORF">ACJ72_01002</name>
</gene>
<dbReference type="Proteomes" id="UP000091918">
    <property type="component" value="Unassembled WGS sequence"/>
</dbReference>
<dbReference type="AlphaFoldDB" id="A0A1B7P6L2"/>
<proteinExistence type="inferred from homology"/>
<evidence type="ECO:0000313" key="6">
    <source>
        <dbReference type="Proteomes" id="UP000091918"/>
    </source>
</evidence>